<accession>A0A6B0YV90</accession>
<evidence type="ECO:0000313" key="2">
    <source>
        <dbReference type="EMBL" id="MXY94517.1"/>
    </source>
</evidence>
<proteinExistence type="predicted"/>
<dbReference type="InterPro" id="IPR010985">
    <property type="entry name" value="Ribbon_hlx_hlx"/>
</dbReference>
<dbReference type="GO" id="GO:0006355">
    <property type="term" value="P:regulation of DNA-templated transcription"/>
    <property type="evidence" value="ECO:0007669"/>
    <property type="project" value="InterPro"/>
</dbReference>
<evidence type="ECO:0008006" key="3">
    <source>
        <dbReference type="Google" id="ProtNLM"/>
    </source>
</evidence>
<feature type="region of interest" description="Disordered" evidence="1">
    <location>
        <begin position="56"/>
        <end position="77"/>
    </location>
</feature>
<sequence>MADLQFRNVPDALHERLRRYARESNCSMREAVLNAIEKELARWEWERNLAQRPETDIGADVSALLEEERSRRDNEIG</sequence>
<dbReference type="EMBL" id="VXRG01000114">
    <property type="protein sequence ID" value="MXY94517.1"/>
    <property type="molecule type" value="Genomic_DNA"/>
</dbReference>
<feature type="compositionally biased region" description="Basic and acidic residues" evidence="1">
    <location>
        <begin position="66"/>
        <end position="77"/>
    </location>
</feature>
<comment type="caution">
    <text evidence="2">The sequence shown here is derived from an EMBL/GenBank/DDBJ whole genome shotgun (WGS) entry which is preliminary data.</text>
</comment>
<evidence type="ECO:0000256" key="1">
    <source>
        <dbReference type="SAM" id="MobiDB-lite"/>
    </source>
</evidence>
<organism evidence="2">
    <name type="scientific">Caldilineaceae bacterium SB0664_bin_27</name>
    <dbReference type="NCBI Taxonomy" id="2605260"/>
    <lineage>
        <taxon>Bacteria</taxon>
        <taxon>Bacillati</taxon>
        <taxon>Chloroflexota</taxon>
        <taxon>Caldilineae</taxon>
        <taxon>Caldilineales</taxon>
        <taxon>Caldilineaceae</taxon>
    </lineage>
</organism>
<dbReference type="SUPFAM" id="SSF47598">
    <property type="entry name" value="Ribbon-helix-helix"/>
    <property type="match status" value="1"/>
</dbReference>
<name>A0A6B0YV90_9CHLR</name>
<dbReference type="AlphaFoldDB" id="A0A6B0YV90"/>
<protein>
    <recommendedName>
        <fullName evidence="3">Toxin-antitoxin system HicB family antitoxin</fullName>
    </recommendedName>
</protein>
<reference evidence="2" key="1">
    <citation type="submission" date="2019-09" db="EMBL/GenBank/DDBJ databases">
        <title>Characterisation of the sponge microbiome using genome-centric metagenomics.</title>
        <authorList>
            <person name="Engelberts J.P."/>
            <person name="Robbins S.J."/>
            <person name="De Goeij J.M."/>
            <person name="Aranda M."/>
            <person name="Bell S.C."/>
            <person name="Webster N.S."/>
        </authorList>
    </citation>
    <scope>NUCLEOTIDE SEQUENCE</scope>
    <source>
        <strain evidence="2">SB0664_bin_27</strain>
    </source>
</reference>
<gene>
    <name evidence="2" type="ORF">F4Y42_13835</name>
</gene>